<keyword evidence="2" id="KW-1185">Reference proteome</keyword>
<protein>
    <submittedName>
        <fullName evidence="1">Four helix bundle protein</fullName>
    </submittedName>
</protein>
<dbReference type="Pfam" id="PF05635">
    <property type="entry name" value="23S_rRNA_IVP"/>
    <property type="match status" value="1"/>
</dbReference>
<dbReference type="Gene3D" id="1.20.1440.60">
    <property type="entry name" value="23S rRNA-intervening sequence"/>
    <property type="match status" value="1"/>
</dbReference>
<dbReference type="InterPro" id="IPR036583">
    <property type="entry name" value="23S_rRNA_IVS_sf"/>
</dbReference>
<dbReference type="InterPro" id="IPR012657">
    <property type="entry name" value="23S_rRNA-intervening_sequence"/>
</dbReference>
<reference evidence="1 2" key="1">
    <citation type="journal article" date="2015" name="Genome Announc.">
        <title>Draft Genome Sequence of Cyanobacterium Hassallia byssoidea Strain VB512170, Isolated from Monuments in India.</title>
        <authorList>
            <person name="Singh D."/>
            <person name="Chandrababunaidu M.M."/>
            <person name="Panda A."/>
            <person name="Sen D."/>
            <person name="Bhattacharyya S."/>
            <person name="Adhikary S.P."/>
            <person name="Tripathy S."/>
        </authorList>
    </citation>
    <scope>NUCLEOTIDE SEQUENCE [LARGE SCALE GENOMIC DNA]</scope>
    <source>
        <strain evidence="1 2">VB512170</strain>
    </source>
</reference>
<dbReference type="EMBL" id="JTCM02000018">
    <property type="protein sequence ID" value="NEU73114.1"/>
    <property type="molecule type" value="Genomic_DNA"/>
</dbReference>
<dbReference type="PANTHER" id="PTHR38471">
    <property type="entry name" value="FOUR HELIX BUNDLE PROTEIN"/>
    <property type="match status" value="1"/>
</dbReference>
<name>A0A846H8U2_9CYAN</name>
<proteinExistence type="predicted"/>
<evidence type="ECO:0000313" key="1">
    <source>
        <dbReference type="EMBL" id="NEU73114.1"/>
    </source>
</evidence>
<dbReference type="RefSeq" id="WP_163518799.1">
    <property type="nucleotide sequence ID" value="NZ_JTCM02000018.1"/>
</dbReference>
<dbReference type="AlphaFoldDB" id="A0A846H8U2"/>
<organism evidence="1 2">
    <name type="scientific">Hassallia byssoidea VB512170</name>
    <dbReference type="NCBI Taxonomy" id="1304833"/>
    <lineage>
        <taxon>Bacteria</taxon>
        <taxon>Bacillati</taxon>
        <taxon>Cyanobacteriota</taxon>
        <taxon>Cyanophyceae</taxon>
        <taxon>Nostocales</taxon>
        <taxon>Tolypothrichaceae</taxon>
        <taxon>Hassallia</taxon>
    </lineage>
</organism>
<evidence type="ECO:0000313" key="2">
    <source>
        <dbReference type="Proteomes" id="UP000031549"/>
    </source>
</evidence>
<dbReference type="Proteomes" id="UP000031549">
    <property type="component" value="Unassembled WGS sequence"/>
</dbReference>
<dbReference type="SUPFAM" id="SSF158446">
    <property type="entry name" value="IVS-encoded protein-like"/>
    <property type="match status" value="1"/>
</dbReference>
<gene>
    <name evidence="1" type="ORF">PI95_011215</name>
</gene>
<dbReference type="NCBIfam" id="TIGR02436">
    <property type="entry name" value="four helix bundle protein"/>
    <property type="match status" value="1"/>
</dbReference>
<dbReference type="PANTHER" id="PTHR38471:SF2">
    <property type="entry name" value="FOUR HELIX BUNDLE PROTEIN"/>
    <property type="match status" value="1"/>
</dbReference>
<sequence>MSSKYFQELRVYRLAEQLADEIWKIVEQWNFFAKDTIGKQIVRSADSIGANIALCVGRGSYQDNRRFVKIARGSLNETQHWLRRAYTRKLLTDKQIDKLKLIIDDLAPQLNAYLKSIGNVPEA</sequence>
<accession>A0A846H8U2</accession>
<comment type="caution">
    <text evidence="1">The sequence shown here is derived from an EMBL/GenBank/DDBJ whole genome shotgun (WGS) entry which is preliminary data.</text>
</comment>